<evidence type="ECO:0000313" key="3">
    <source>
        <dbReference type="Proteomes" id="UP000033854"/>
    </source>
</evidence>
<dbReference type="AlphaFoldDB" id="A0A0G0Z428"/>
<comment type="caution">
    <text evidence="2">The sequence shown here is derived from an EMBL/GenBank/DDBJ whole genome shotgun (WGS) entry which is preliminary data.</text>
</comment>
<dbReference type="EMBL" id="LCDA01000001">
    <property type="protein sequence ID" value="KKS43495.1"/>
    <property type="molecule type" value="Genomic_DNA"/>
</dbReference>
<keyword evidence="1" id="KW-1133">Transmembrane helix</keyword>
<gene>
    <name evidence="2" type="ORF">UV06_C0001G0229</name>
</gene>
<protein>
    <submittedName>
        <fullName evidence="2">Uncharacterized protein</fullName>
    </submittedName>
</protein>
<feature type="transmembrane region" description="Helical" evidence="1">
    <location>
        <begin position="9"/>
        <end position="34"/>
    </location>
</feature>
<organism evidence="2 3">
    <name type="scientific">Candidatus Collierbacteria bacterium GW2011_GWA2_42_17</name>
    <dbReference type="NCBI Taxonomy" id="1618378"/>
    <lineage>
        <taxon>Bacteria</taxon>
        <taxon>Candidatus Collieribacteriota</taxon>
    </lineage>
</organism>
<feature type="transmembrane region" description="Helical" evidence="1">
    <location>
        <begin position="46"/>
        <end position="67"/>
    </location>
</feature>
<feature type="transmembrane region" description="Helical" evidence="1">
    <location>
        <begin position="88"/>
        <end position="110"/>
    </location>
</feature>
<reference evidence="2 3" key="1">
    <citation type="journal article" date="2015" name="Nature">
        <title>rRNA introns, odd ribosomes, and small enigmatic genomes across a large radiation of phyla.</title>
        <authorList>
            <person name="Brown C.T."/>
            <person name="Hug L.A."/>
            <person name="Thomas B.C."/>
            <person name="Sharon I."/>
            <person name="Castelle C.J."/>
            <person name="Singh A."/>
            <person name="Wilkins M.J."/>
            <person name="Williams K.H."/>
            <person name="Banfield J.F."/>
        </authorList>
    </citation>
    <scope>NUCLEOTIDE SEQUENCE [LARGE SCALE GENOMIC DNA]</scope>
</reference>
<proteinExistence type="predicted"/>
<dbReference type="Proteomes" id="UP000033854">
    <property type="component" value="Unassembled WGS sequence"/>
</dbReference>
<evidence type="ECO:0000256" key="1">
    <source>
        <dbReference type="SAM" id="Phobius"/>
    </source>
</evidence>
<keyword evidence="1" id="KW-0812">Transmembrane</keyword>
<accession>A0A0G0Z428</accession>
<keyword evidence="1" id="KW-0472">Membrane</keyword>
<sequence length="355" mass="39688">MRFLRKKWVLFILIFLGIAFLGTLILTGFANIYAKSSDSLLNNGTFLSFAFFFIWLIIPACIAYYFTYKNYPKNVEENLSKKFESINAFKGVGMVLISILVLGVLFKLIISRGGFDPYTLISVTDGQLNSSVPSPSLKPQSLVLDFSALESESIKPKSEIDTSNWNQFEDKLIKVRFLYPSAWGTPSTSFNRGETGWFYRAYFSNSSFTFGGTSPDFSAGREGSLADFNGFSQQGHRFFWDSAETLCQSKDFVSCRISDKKVFVTSGAADCGHSIWGSGARVLLIDRPGEQISGLAFGESFLSTAYSSTTQALCQVDDQSSKEKFNKLIKERRLDVESIKKLDTVDKVFETITLL</sequence>
<evidence type="ECO:0000313" key="2">
    <source>
        <dbReference type="EMBL" id="KKS43495.1"/>
    </source>
</evidence>
<dbReference type="PATRIC" id="fig|1618378.3.peg.237"/>
<name>A0A0G0Z428_9BACT</name>